<reference evidence="1 2" key="1">
    <citation type="journal article" date="2022" name="New Phytol.">
        <title>Ecological generalism drives hyperdiversity of secondary metabolite gene clusters in xylarialean endophytes.</title>
        <authorList>
            <person name="Franco M.E.E."/>
            <person name="Wisecaver J.H."/>
            <person name="Arnold A.E."/>
            <person name="Ju Y.M."/>
            <person name="Slot J.C."/>
            <person name="Ahrendt S."/>
            <person name="Moore L.P."/>
            <person name="Eastman K.E."/>
            <person name="Scott K."/>
            <person name="Konkel Z."/>
            <person name="Mondo S.J."/>
            <person name="Kuo A."/>
            <person name="Hayes R.D."/>
            <person name="Haridas S."/>
            <person name="Andreopoulos B."/>
            <person name="Riley R."/>
            <person name="LaButti K."/>
            <person name="Pangilinan J."/>
            <person name="Lipzen A."/>
            <person name="Amirebrahimi M."/>
            <person name="Yan J."/>
            <person name="Adam C."/>
            <person name="Keymanesh K."/>
            <person name="Ng V."/>
            <person name="Louie K."/>
            <person name="Northen T."/>
            <person name="Drula E."/>
            <person name="Henrissat B."/>
            <person name="Hsieh H.M."/>
            <person name="Youens-Clark K."/>
            <person name="Lutzoni F."/>
            <person name="Miadlikowska J."/>
            <person name="Eastwood D.C."/>
            <person name="Hamelin R.C."/>
            <person name="Grigoriev I.V."/>
            <person name="U'Ren J.M."/>
        </authorList>
    </citation>
    <scope>NUCLEOTIDE SEQUENCE [LARGE SCALE GENOMIC DNA]</scope>
    <source>
        <strain evidence="1 2">CBS 119005</strain>
    </source>
</reference>
<dbReference type="EMBL" id="MU393566">
    <property type="protein sequence ID" value="KAI4860987.1"/>
    <property type="molecule type" value="Genomic_DNA"/>
</dbReference>
<evidence type="ECO:0000313" key="2">
    <source>
        <dbReference type="Proteomes" id="UP001497700"/>
    </source>
</evidence>
<organism evidence="1 2">
    <name type="scientific">Hypoxylon rubiginosum</name>
    <dbReference type="NCBI Taxonomy" id="110542"/>
    <lineage>
        <taxon>Eukaryota</taxon>
        <taxon>Fungi</taxon>
        <taxon>Dikarya</taxon>
        <taxon>Ascomycota</taxon>
        <taxon>Pezizomycotina</taxon>
        <taxon>Sordariomycetes</taxon>
        <taxon>Xylariomycetidae</taxon>
        <taxon>Xylariales</taxon>
        <taxon>Hypoxylaceae</taxon>
        <taxon>Hypoxylon</taxon>
    </lineage>
</organism>
<proteinExistence type="predicted"/>
<keyword evidence="2" id="KW-1185">Reference proteome</keyword>
<keyword evidence="1" id="KW-0808">Transferase</keyword>
<sequence length="466" mass="51449">MATPAFLATWMKAQKLKAPRMKDAPTFYRNLEEALDVRRADHAMATRTQSTWKTGEAIDFCSNDLLSLGATGQLRTEFLEELARNPNFGLYAGGSRLMDGNYDYIEKVEQEIADFHGAETALILNSGYEANGAIFASIPRPGDAIVYDELVHASTHDGMAHSLALCKMPFRHNDVDSFRDTIASVVDSQPLIRDGSRSVLISVESIYSMDGDVCPIEELIDIAKEVCTKGNAVFIVDEAHATGIIGPNGAGLICELGLQNEIAIRLHTFGKALASSGAVILGNQSVRLALMNFARSVIYTTAPSFPAVAAIRSAYNLLKTGATQESQEKIQHLVKHFLTTITSNEIWDEANDMGILSIPVSDNWEFRDFVTHIVPVWTRQRYNFWLVFHLQLAKISAFPIDYPVVPKGQSRIRLMFHAANTEAEVELLANSICEWAKEMIDIEKGGDSKSKIPKAAQQIYAMMADV</sequence>
<keyword evidence="1" id="KW-0032">Aminotransferase</keyword>
<protein>
    <submittedName>
        <fullName evidence="1">Aminotransferase</fullName>
    </submittedName>
</protein>
<name>A0ACB9YP31_9PEZI</name>
<gene>
    <name evidence="1" type="ORF">F4820DRAFT_84810</name>
</gene>
<accession>A0ACB9YP31</accession>
<evidence type="ECO:0000313" key="1">
    <source>
        <dbReference type="EMBL" id="KAI4860987.1"/>
    </source>
</evidence>
<comment type="caution">
    <text evidence="1">The sequence shown here is derived from an EMBL/GenBank/DDBJ whole genome shotgun (WGS) entry which is preliminary data.</text>
</comment>
<dbReference type="Proteomes" id="UP001497700">
    <property type="component" value="Unassembled WGS sequence"/>
</dbReference>